<feature type="compositionally biased region" description="Polar residues" evidence="9">
    <location>
        <begin position="1"/>
        <end position="15"/>
    </location>
</feature>
<dbReference type="GO" id="GO:0044781">
    <property type="term" value="P:bacterial-type flagellum organization"/>
    <property type="evidence" value="ECO:0007669"/>
    <property type="project" value="UniProtKB-KW"/>
</dbReference>
<dbReference type="SUPFAM" id="SSF101498">
    <property type="entry name" value="Anti-sigma factor FlgM"/>
    <property type="match status" value="1"/>
</dbReference>
<evidence type="ECO:0000256" key="6">
    <source>
        <dbReference type="ARBA" id="ARBA00023163"/>
    </source>
</evidence>
<dbReference type="NCBIfam" id="TIGR03824">
    <property type="entry name" value="FlgM_jcvi"/>
    <property type="match status" value="1"/>
</dbReference>
<comment type="function">
    <text evidence="7">Responsible for the coupling of flagellin expression to flagellar assembly by preventing expression of the flagellin genes when a component of the middle class of proteins is defective. It negatively regulates flagellar genes by inhibiting the activity of FliA by directly binding to FliA.</text>
</comment>
<name>A0A1Q8F2P7_AERVE</name>
<keyword evidence="4" id="KW-1005">Bacterial flagellum biogenesis</keyword>
<dbReference type="InterPro" id="IPR007412">
    <property type="entry name" value="FlgM"/>
</dbReference>
<evidence type="ECO:0000256" key="8">
    <source>
        <dbReference type="ARBA" id="ARBA00030117"/>
    </source>
</evidence>
<keyword evidence="11" id="KW-0969">Cilium</keyword>
<dbReference type="InterPro" id="IPR031316">
    <property type="entry name" value="FlgM_C"/>
</dbReference>
<dbReference type="InterPro" id="IPR035890">
    <property type="entry name" value="Anti-sigma-28_factor_FlgM_sf"/>
</dbReference>
<dbReference type="Pfam" id="PF04316">
    <property type="entry name" value="FlgM"/>
    <property type="match status" value="1"/>
</dbReference>
<accession>A0A1Q8F2P7</accession>
<evidence type="ECO:0000256" key="3">
    <source>
        <dbReference type="ARBA" id="ARBA00022491"/>
    </source>
</evidence>
<evidence type="ECO:0000313" key="12">
    <source>
        <dbReference type="Proteomes" id="UP000241986"/>
    </source>
</evidence>
<dbReference type="AlphaFoldDB" id="A0A1Q8F2P7"/>
<comment type="similarity">
    <text evidence="1">Belongs to the FlgM family.</text>
</comment>
<organism evidence="11 12">
    <name type="scientific">Aeromonas veronii</name>
    <dbReference type="NCBI Taxonomy" id="654"/>
    <lineage>
        <taxon>Bacteria</taxon>
        <taxon>Pseudomonadati</taxon>
        <taxon>Pseudomonadota</taxon>
        <taxon>Gammaproteobacteria</taxon>
        <taxon>Aeromonadales</taxon>
        <taxon>Aeromonadaceae</taxon>
        <taxon>Aeromonas</taxon>
    </lineage>
</organism>
<sequence length="91" mass="10067">MKITRTDSLYIQNQPGRKPDVTTKPETRPAQSSEARISSTAQSVANARSQLATTSDVDMDKVNEIRKAISEGKLEIDLDALGQAILDMHRR</sequence>
<evidence type="ECO:0000256" key="4">
    <source>
        <dbReference type="ARBA" id="ARBA00022795"/>
    </source>
</evidence>
<keyword evidence="11" id="KW-0966">Cell projection</keyword>
<keyword evidence="11" id="KW-0282">Flagellum</keyword>
<evidence type="ECO:0000256" key="7">
    <source>
        <dbReference type="ARBA" id="ARBA00024739"/>
    </source>
</evidence>
<comment type="caution">
    <text evidence="11">The sequence shown here is derived from an EMBL/GenBank/DDBJ whole genome shotgun (WGS) entry which is preliminary data.</text>
</comment>
<dbReference type="GO" id="GO:0045892">
    <property type="term" value="P:negative regulation of DNA-templated transcription"/>
    <property type="evidence" value="ECO:0007669"/>
    <property type="project" value="InterPro"/>
</dbReference>
<feature type="compositionally biased region" description="Polar residues" evidence="9">
    <location>
        <begin position="29"/>
        <end position="51"/>
    </location>
</feature>
<dbReference type="RefSeq" id="WP_058058629.1">
    <property type="nucleotide sequence ID" value="NZ_CAWMVB010000001.1"/>
</dbReference>
<reference evidence="11 12" key="1">
    <citation type="submission" date="2018-03" db="EMBL/GenBank/DDBJ databases">
        <title>Aeromonas veronii whole genome sequencing and analysis.</title>
        <authorList>
            <person name="Xie H."/>
            <person name="Liu T."/>
            <person name="Wang K."/>
        </authorList>
    </citation>
    <scope>NUCLEOTIDE SEQUENCE [LARGE SCALE GENOMIC DNA]</scope>
    <source>
        <strain evidence="11 12">XH.VA.1</strain>
    </source>
</reference>
<feature type="region of interest" description="Disordered" evidence="9">
    <location>
        <begin position="1"/>
        <end position="51"/>
    </location>
</feature>
<feature type="domain" description="Anti-sigma-28 factor FlgM C-terminal" evidence="10">
    <location>
        <begin position="36"/>
        <end position="87"/>
    </location>
</feature>
<dbReference type="Proteomes" id="UP000241986">
    <property type="component" value="Unassembled WGS sequence"/>
</dbReference>
<keyword evidence="5" id="KW-0805">Transcription regulation</keyword>
<feature type="compositionally biased region" description="Basic and acidic residues" evidence="9">
    <location>
        <begin position="17"/>
        <end position="27"/>
    </location>
</feature>
<dbReference type="OrthoDB" id="6401214at2"/>
<evidence type="ECO:0000259" key="10">
    <source>
        <dbReference type="Pfam" id="PF04316"/>
    </source>
</evidence>
<keyword evidence="6" id="KW-0804">Transcription</keyword>
<evidence type="ECO:0000256" key="9">
    <source>
        <dbReference type="SAM" id="MobiDB-lite"/>
    </source>
</evidence>
<evidence type="ECO:0000256" key="1">
    <source>
        <dbReference type="ARBA" id="ARBA00005322"/>
    </source>
</evidence>
<protein>
    <recommendedName>
        <fullName evidence="2">Negative regulator of flagellin synthesis</fullName>
    </recommendedName>
    <alternativeName>
        <fullName evidence="8">Anti-sigma-28 factor</fullName>
    </alternativeName>
</protein>
<dbReference type="EMBL" id="PZKL01000041">
    <property type="protein sequence ID" value="PTH79443.1"/>
    <property type="molecule type" value="Genomic_DNA"/>
</dbReference>
<evidence type="ECO:0000256" key="2">
    <source>
        <dbReference type="ARBA" id="ARBA00017823"/>
    </source>
</evidence>
<proteinExistence type="inferred from homology"/>
<evidence type="ECO:0000256" key="5">
    <source>
        <dbReference type="ARBA" id="ARBA00023015"/>
    </source>
</evidence>
<keyword evidence="3" id="KW-0678">Repressor</keyword>
<gene>
    <name evidence="11" type="primary">flgM</name>
    <name evidence="11" type="ORF">DAA48_19240</name>
</gene>
<evidence type="ECO:0000313" key="11">
    <source>
        <dbReference type="EMBL" id="PTH79443.1"/>
    </source>
</evidence>